<feature type="domain" description="Glycosyl transferase family 1" evidence="3">
    <location>
        <begin position="196"/>
        <end position="356"/>
    </location>
</feature>
<dbReference type="GO" id="GO:0016757">
    <property type="term" value="F:glycosyltransferase activity"/>
    <property type="evidence" value="ECO:0007669"/>
    <property type="project" value="UniProtKB-KW"/>
</dbReference>
<dbReference type="EMBL" id="CZQA01000008">
    <property type="protein sequence ID" value="CUS34887.1"/>
    <property type="molecule type" value="Genomic_DNA"/>
</dbReference>
<dbReference type="SUPFAM" id="SSF53756">
    <property type="entry name" value="UDP-Glycosyltransferase/glycogen phosphorylase"/>
    <property type="match status" value="1"/>
</dbReference>
<name>A0A0S4LB32_9BACT</name>
<accession>A0A0S4LB32</accession>
<dbReference type="PANTHER" id="PTHR12526">
    <property type="entry name" value="GLYCOSYLTRANSFERASE"/>
    <property type="match status" value="1"/>
</dbReference>
<dbReference type="Gene3D" id="3.40.50.2000">
    <property type="entry name" value="Glycogen Phosphorylase B"/>
    <property type="match status" value="2"/>
</dbReference>
<organism evidence="5 6">
    <name type="scientific">Candidatus Nitrospira nitrosa</name>
    <dbReference type="NCBI Taxonomy" id="1742972"/>
    <lineage>
        <taxon>Bacteria</taxon>
        <taxon>Pseudomonadati</taxon>
        <taxon>Nitrospirota</taxon>
        <taxon>Nitrospiria</taxon>
        <taxon>Nitrospirales</taxon>
        <taxon>Nitrospiraceae</taxon>
        <taxon>Nitrospira</taxon>
    </lineage>
</organism>
<gene>
    <name evidence="5" type="ORF">COMA1_20007</name>
</gene>
<dbReference type="STRING" id="1742972.COMA1_20007"/>
<keyword evidence="6" id="KW-1185">Reference proteome</keyword>
<proteinExistence type="predicted"/>
<evidence type="ECO:0000313" key="6">
    <source>
        <dbReference type="Proteomes" id="UP000199032"/>
    </source>
</evidence>
<sequence>MVMWEAVPSSAVSVVAPDQLRQMRCRLLYLVGQLGLGGLERQLFYLIRSMDRCRYKPIVAVWGNSPDDQYARALCELDVPVLRLGESVTRSAKLRELCSLVSAVRPEMIHSCTFYTNIVAWWAARGTGAIPIGSVRNNFILDRRQTGRVLGRLCGRWPSAQIFNSVTAEQNARQTTTLFRSSRIYVIRNAVDLDHFSPRPHPERGYILAVGNMYARKRWDRLIRAVAALVSRGLCPEVVHVGAGPLSDELKAMARNLHVEHLFRFLGARRDISDLLAGAAFLAHTSEDEGCPNVVMEALACGRAVVATDAGDVPYLIDNGKTGFVVPREDGGALADRIAILAADRELCQRMGDAGRVRAEQAFGIDRLRSETFAAYQAEGWKDK</sequence>
<evidence type="ECO:0000313" key="5">
    <source>
        <dbReference type="EMBL" id="CUS34887.1"/>
    </source>
</evidence>
<evidence type="ECO:0000256" key="1">
    <source>
        <dbReference type="ARBA" id="ARBA00022676"/>
    </source>
</evidence>
<reference evidence="5 6" key="1">
    <citation type="submission" date="2015-10" db="EMBL/GenBank/DDBJ databases">
        <authorList>
            <person name="Gilbert D.G."/>
        </authorList>
    </citation>
    <scope>NUCLEOTIDE SEQUENCE [LARGE SCALE GENOMIC DNA]</scope>
    <source>
        <strain evidence="5">COMA1</strain>
    </source>
</reference>
<dbReference type="InterPro" id="IPR028098">
    <property type="entry name" value="Glyco_trans_4-like_N"/>
</dbReference>
<dbReference type="CDD" id="cd03801">
    <property type="entry name" value="GT4_PimA-like"/>
    <property type="match status" value="1"/>
</dbReference>
<evidence type="ECO:0000256" key="2">
    <source>
        <dbReference type="ARBA" id="ARBA00022679"/>
    </source>
</evidence>
<dbReference type="InterPro" id="IPR001296">
    <property type="entry name" value="Glyco_trans_1"/>
</dbReference>
<protein>
    <submittedName>
        <fullName evidence="5">Uncharacterized protein</fullName>
    </submittedName>
</protein>
<feature type="domain" description="Glycosyltransferase subfamily 4-like N-terminal" evidence="4">
    <location>
        <begin position="37"/>
        <end position="194"/>
    </location>
</feature>
<dbReference type="Pfam" id="PF00534">
    <property type="entry name" value="Glycos_transf_1"/>
    <property type="match status" value="1"/>
</dbReference>
<evidence type="ECO:0000259" key="4">
    <source>
        <dbReference type="Pfam" id="PF13439"/>
    </source>
</evidence>
<keyword evidence="2" id="KW-0808">Transferase</keyword>
<dbReference type="PANTHER" id="PTHR12526:SF510">
    <property type="entry name" value="D-INOSITOL 3-PHOSPHATE GLYCOSYLTRANSFERASE"/>
    <property type="match status" value="1"/>
</dbReference>
<dbReference type="Proteomes" id="UP000199032">
    <property type="component" value="Unassembled WGS sequence"/>
</dbReference>
<dbReference type="Pfam" id="PF13439">
    <property type="entry name" value="Glyco_transf_4"/>
    <property type="match status" value="1"/>
</dbReference>
<keyword evidence="1" id="KW-0328">Glycosyltransferase</keyword>
<dbReference type="AlphaFoldDB" id="A0A0S4LB32"/>
<evidence type="ECO:0000259" key="3">
    <source>
        <dbReference type="Pfam" id="PF00534"/>
    </source>
</evidence>